<accession>A0A8J3YWE0</accession>
<evidence type="ECO:0008006" key="7">
    <source>
        <dbReference type="Google" id="ProtNLM"/>
    </source>
</evidence>
<keyword evidence="2" id="KW-0479">Metal-binding</keyword>
<organism evidence="5 6">
    <name type="scientific">Virgisporangium aliadipatigenens</name>
    <dbReference type="NCBI Taxonomy" id="741659"/>
    <lineage>
        <taxon>Bacteria</taxon>
        <taxon>Bacillati</taxon>
        <taxon>Actinomycetota</taxon>
        <taxon>Actinomycetes</taxon>
        <taxon>Micromonosporales</taxon>
        <taxon>Micromonosporaceae</taxon>
        <taxon>Virgisporangium</taxon>
    </lineage>
</organism>
<keyword evidence="4" id="KW-0411">Iron-sulfur</keyword>
<dbReference type="GO" id="GO:0003824">
    <property type="term" value="F:catalytic activity"/>
    <property type="evidence" value="ECO:0007669"/>
    <property type="project" value="InterPro"/>
</dbReference>
<dbReference type="PANTHER" id="PTHR11228:SF7">
    <property type="entry name" value="PQQA PEPTIDE CYCLASE"/>
    <property type="match status" value="1"/>
</dbReference>
<dbReference type="PANTHER" id="PTHR11228">
    <property type="entry name" value="RADICAL SAM DOMAIN PROTEIN"/>
    <property type="match status" value="1"/>
</dbReference>
<name>A0A8J3YWE0_9ACTN</name>
<keyword evidence="1" id="KW-0949">S-adenosyl-L-methionine</keyword>
<keyword evidence="3" id="KW-0408">Iron</keyword>
<evidence type="ECO:0000256" key="4">
    <source>
        <dbReference type="ARBA" id="ARBA00023014"/>
    </source>
</evidence>
<dbReference type="SFLD" id="SFLDS00029">
    <property type="entry name" value="Radical_SAM"/>
    <property type="match status" value="1"/>
</dbReference>
<dbReference type="CDD" id="cd01335">
    <property type="entry name" value="Radical_SAM"/>
    <property type="match status" value="1"/>
</dbReference>
<evidence type="ECO:0000256" key="1">
    <source>
        <dbReference type="ARBA" id="ARBA00022691"/>
    </source>
</evidence>
<dbReference type="Gene3D" id="3.20.20.70">
    <property type="entry name" value="Aldolase class I"/>
    <property type="match status" value="1"/>
</dbReference>
<gene>
    <name evidence="5" type="ORF">Val02_88030</name>
</gene>
<evidence type="ECO:0000256" key="3">
    <source>
        <dbReference type="ARBA" id="ARBA00023004"/>
    </source>
</evidence>
<evidence type="ECO:0000256" key="2">
    <source>
        <dbReference type="ARBA" id="ARBA00022723"/>
    </source>
</evidence>
<dbReference type="AlphaFoldDB" id="A0A8J3YWE0"/>
<dbReference type="SUPFAM" id="SSF102114">
    <property type="entry name" value="Radical SAM enzymes"/>
    <property type="match status" value="1"/>
</dbReference>
<evidence type="ECO:0000313" key="5">
    <source>
        <dbReference type="EMBL" id="GIJ51917.1"/>
    </source>
</evidence>
<dbReference type="InterPro" id="IPR050377">
    <property type="entry name" value="Radical_SAM_PqqE_MftC-like"/>
</dbReference>
<comment type="caution">
    <text evidence="5">The sequence shown here is derived from an EMBL/GenBank/DDBJ whole genome shotgun (WGS) entry which is preliminary data.</text>
</comment>
<reference evidence="5" key="1">
    <citation type="submission" date="2021-01" db="EMBL/GenBank/DDBJ databases">
        <title>Whole genome shotgun sequence of Virgisporangium aliadipatigenens NBRC 105644.</title>
        <authorList>
            <person name="Komaki H."/>
            <person name="Tamura T."/>
        </authorList>
    </citation>
    <scope>NUCLEOTIDE SEQUENCE</scope>
    <source>
        <strain evidence="5">NBRC 105644</strain>
    </source>
</reference>
<dbReference type="EMBL" id="BOPF01000057">
    <property type="protein sequence ID" value="GIJ51917.1"/>
    <property type="molecule type" value="Genomic_DNA"/>
</dbReference>
<dbReference type="GO" id="GO:0046872">
    <property type="term" value="F:metal ion binding"/>
    <property type="evidence" value="ECO:0007669"/>
    <property type="project" value="UniProtKB-KW"/>
</dbReference>
<evidence type="ECO:0000313" key="6">
    <source>
        <dbReference type="Proteomes" id="UP000619260"/>
    </source>
</evidence>
<dbReference type="InterPro" id="IPR013785">
    <property type="entry name" value="Aldolase_TIM"/>
</dbReference>
<proteinExistence type="predicted"/>
<dbReference type="InterPro" id="IPR058240">
    <property type="entry name" value="rSAM_sf"/>
</dbReference>
<dbReference type="InterPro" id="IPR007197">
    <property type="entry name" value="rSAM"/>
</dbReference>
<dbReference type="Proteomes" id="UP000619260">
    <property type="component" value="Unassembled WGS sequence"/>
</dbReference>
<protein>
    <recommendedName>
        <fullName evidence="7">Radical SAM protein</fullName>
    </recommendedName>
</protein>
<keyword evidence="6" id="KW-1185">Reference proteome</keyword>
<dbReference type="GO" id="GO:0051536">
    <property type="term" value="F:iron-sulfur cluster binding"/>
    <property type="evidence" value="ECO:0007669"/>
    <property type="project" value="UniProtKB-KW"/>
</dbReference>
<sequence>MVRLEETLTHFDIYLGDACNLKCVHCACWINESAPRFDPDVLEARLFEAVGYAVENCPKLDKVMLIGGEPFIHEGMVRFLEKQRLDVMITVYTNFVWPNPDVVLPDNVYFLSSMDAPAQDIYGQLRRTKDFRYSQEIMRERSSKLLHIDTTVSKGNLLHMDAIFDITRTYPCTHWFLPIDPRMMRYEDRMKNGGTPTPTELSNTLRTAARTKSLMLDDDDLRVVEDFYRRRGAELTPEGFERTNDFDTFRGIYLSGVNKFKNETFDYRKDMAEQKITLPGTGQHRCAAIRRYMEISFTADGQFVPMVHCPELWDILATQRGPGLPSFKALMDWEYEARGRSGCQTFCGRTQFLGIDEYEDTFRHIAVEPA</sequence>